<sequence length="136" mass="15211">MSANLLKWRADGAAHFGRRPYRRSMSVLISSPKMSAAHHSDVPGQSLWQARERKRACPHRVVNGDCVNISFTTEHWTDELRAGYAVDYANGVLRPWLGGHDLSRRTPAQLAMTIDFRVDPSAPGGFVDIEPCRVAR</sequence>
<proteinExistence type="predicted"/>
<keyword evidence="2" id="KW-1185">Reference proteome</keyword>
<evidence type="ECO:0000313" key="2">
    <source>
        <dbReference type="Proteomes" id="UP001139104"/>
    </source>
</evidence>
<accession>A0ABS9Z5E9</accession>
<gene>
    <name evidence="1" type="ORF">K2U94_09025</name>
</gene>
<protein>
    <submittedName>
        <fullName evidence="1">Uncharacterized protein</fullName>
    </submittedName>
</protein>
<reference evidence="1" key="1">
    <citation type="journal article" date="2022" name="ISME J.">
        <title>Identification of active gaseous-alkane degraders at natural gas seeps.</title>
        <authorList>
            <person name="Farhan Ul Haque M."/>
            <person name="Hernandez M."/>
            <person name="Crombie A.T."/>
            <person name="Murrell J.C."/>
        </authorList>
    </citation>
    <scope>NUCLEOTIDE SEQUENCE</scope>
    <source>
        <strain evidence="1">PC2</strain>
    </source>
</reference>
<comment type="caution">
    <text evidence="1">The sequence shown here is derived from an EMBL/GenBank/DDBJ whole genome shotgun (WGS) entry which is preliminary data.</text>
</comment>
<dbReference type="Proteomes" id="UP001139104">
    <property type="component" value="Unassembled WGS sequence"/>
</dbReference>
<dbReference type="EMBL" id="JAIVFP010000001">
    <property type="protein sequence ID" value="MCI4682903.1"/>
    <property type="molecule type" value="Genomic_DNA"/>
</dbReference>
<name>A0ABS9Z5E9_9HYPH</name>
<dbReference type="RefSeq" id="WP_243066886.1">
    <property type="nucleotide sequence ID" value="NZ_JAIVFK010000010.1"/>
</dbReference>
<organism evidence="1 2">
    <name type="scientific">Candidatus Rhodoblastus alkanivorans</name>
    <dbReference type="NCBI Taxonomy" id="2954117"/>
    <lineage>
        <taxon>Bacteria</taxon>
        <taxon>Pseudomonadati</taxon>
        <taxon>Pseudomonadota</taxon>
        <taxon>Alphaproteobacteria</taxon>
        <taxon>Hyphomicrobiales</taxon>
        <taxon>Rhodoblastaceae</taxon>
        <taxon>Rhodoblastus</taxon>
    </lineage>
</organism>
<evidence type="ECO:0000313" key="1">
    <source>
        <dbReference type="EMBL" id="MCI4682903.1"/>
    </source>
</evidence>